<name>A0A6A6CZN3_ZASCE</name>
<evidence type="ECO:0000256" key="7">
    <source>
        <dbReference type="SAM" id="MobiDB-lite"/>
    </source>
</evidence>
<evidence type="ECO:0000313" key="10">
    <source>
        <dbReference type="Proteomes" id="UP000799537"/>
    </source>
</evidence>
<dbReference type="InterPro" id="IPR050815">
    <property type="entry name" value="TF_fung"/>
</dbReference>
<dbReference type="Pfam" id="PF04082">
    <property type="entry name" value="Fungal_trans"/>
    <property type="match status" value="1"/>
</dbReference>
<evidence type="ECO:0000256" key="5">
    <source>
        <dbReference type="ARBA" id="ARBA00023163"/>
    </source>
</evidence>
<keyword evidence="6" id="KW-0539">Nucleus</keyword>
<dbReference type="CDD" id="cd12148">
    <property type="entry name" value="fungal_TF_MHR"/>
    <property type="match status" value="1"/>
</dbReference>
<evidence type="ECO:0000256" key="4">
    <source>
        <dbReference type="ARBA" id="ARBA00023125"/>
    </source>
</evidence>
<dbReference type="PANTHER" id="PTHR47338:SF3">
    <property type="entry name" value="C6 FINGER DOMAIN TRANSCRIPTION FACTOR DBAA-RELATED"/>
    <property type="match status" value="1"/>
</dbReference>
<dbReference type="AlphaFoldDB" id="A0A6A6CZN3"/>
<dbReference type="SMART" id="SM00906">
    <property type="entry name" value="Fungal_trans"/>
    <property type="match status" value="1"/>
</dbReference>
<keyword evidence="3" id="KW-0805">Transcription regulation</keyword>
<keyword evidence="5" id="KW-0804">Transcription</keyword>
<feature type="region of interest" description="Disordered" evidence="7">
    <location>
        <begin position="1"/>
        <end position="26"/>
    </location>
</feature>
<feature type="domain" description="Xylanolytic transcriptional activator regulatory" evidence="8">
    <location>
        <begin position="295"/>
        <end position="371"/>
    </location>
</feature>
<dbReference type="GO" id="GO:0008270">
    <property type="term" value="F:zinc ion binding"/>
    <property type="evidence" value="ECO:0007669"/>
    <property type="project" value="InterPro"/>
</dbReference>
<dbReference type="GO" id="GO:0006351">
    <property type="term" value="P:DNA-templated transcription"/>
    <property type="evidence" value="ECO:0007669"/>
    <property type="project" value="InterPro"/>
</dbReference>
<dbReference type="GeneID" id="54564438"/>
<protein>
    <recommendedName>
        <fullName evidence="8">Xylanolytic transcriptional activator regulatory domain-containing protein</fullName>
    </recommendedName>
</protein>
<gene>
    <name evidence="9" type="ORF">M409DRAFT_49159</name>
</gene>
<sequence>MSRNSADPSRDGQPRPRQEPGSACEECRRRKLRGFSEIGMFDKTLTSFAAAMEERLATVNGATTTDGQAMNASANSNDVTGNPIDMSPPPTVDHPSVSSFCNWIWHDADFSFASNPATPPTFPDFPQTSEDMDNVMALLPQVSGQMDLMEGLPAMDMASNFNNPLVPPADMLNTTPLDQTAALLPDLYHSDRDQAYFERVHNCIPIIHEQSYYAWSNNTLKTEQQVCLQKSMWALATSATAQPLATANVLYTEARQQLEKLENSWNSDHLADVVQAQAWLLLAIYEFVRVDFRRGWMSAGRAFRRIQFMKLHEIDRSDDLRSQSEWVEAEERRRTFWMAYSLDCFISLSNGSPRTFSEQADVRMPAPEISFQSGQPVLMNFLSDAMLPQDRAGPSNNLTDFIIVATICGWAHTHRQQCTTKRAQANPIQAFWERHRAIERLLIPQVAAMQQTQSQMRHADPIYLFTRVMVHAMVLYMYHTMMEFIPNHDGANRALVDAYGPSLFTAVCEVSNISNTLSQMSCFKAHPFCPIALYVCIQGLKAFNDNGGGFSEQLKLASSALDNLRRINIFGDDSRRGSGESTGEPPFTLDPSMV</sequence>
<accession>A0A6A6CZN3</accession>
<evidence type="ECO:0000256" key="3">
    <source>
        <dbReference type="ARBA" id="ARBA00023015"/>
    </source>
</evidence>
<keyword evidence="10" id="KW-1185">Reference proteome</keyword>
<organism evidence="9 10">
    <name type="scientific">Zasmidium cellare ATCC 36951</name>
    <dbReference type="NCBI Taxonomy" id="1080233"/>
    <lineage>
        <taxon>Eukaryota</taxon>
        <taxon>Fungi</taxon>
        <taxon>Dikarya</taxon>
        <taxon>Ascomycota</taxon>
        <taxon>Pezizomycotina</taxon>
        <taxon>Dothideomycetes</taxon>
        <taxon>Dothideomycetidae</taxon>
        <taxon>Mycosphaerellales</taxon>
        <taxon>Mycosphaerellaceae</taxon>
        <taxon>Zasmidium</taxon>
    </lineage>
</organism>
<dbReference type="PANTHER" id="PTHR47338">
    <property type="entry name" value="ZN(II)2CYS6 TRANSCRIPTION FACTOR (EUROFUNG)-RELATED"/>
    <property type="match status" value="1"/>
</dbReference>
<evidence type="ECO:0000313" key="9">
    <source>
        <dbReference type="EMBL" id="KAF2172604.1"/>
    </source>
</evidence>
<dbReference type="GO" id="GO:0003677">
    <property type="term" value="F:DNA binding"/>
    <property type="evidence" value="ECO:0007669"/>
    <property type="project" value="UniProtKB-KW"/>
</dbReference>
<dbReference type="GO" id="GO:0005634">
    <property type="term" value="C:nucleus"/>
    <property type="evidence" value="ECO:0007669"/>
    <property type="project" value="UniProtKB-SubCell"/>
</dbReference>
<reference evidence="9" key="1">
    <citation type="journal article" date="2020" name="Stud. Mycol.">
        <title>101 Dothideomycetes genomes: a test case for predicting lifestyles and emergence of pathogens.</title>
        <authorList>
            <person name="Haridas S."/>
            <person name="Albert R."/>
            <person name="Binder M."/>
            <person name="Bloem J."/>
            <person name="Labutti K."/>
            <person name="Salamov A."/>
            <person name="Andreopoulos B."/>
            <person name="Baker S."/>
            <person name="Barry K."/>
            <person name="Bills G."/>
            <person name="Bluhm B."/>
            <person name="Cannon C."/>
            <person name="Castanera R."/>
            <person name="Culley D."/>
            <person name="Daum C."/>
            <person name="Ezra D."/>
            <person name="Gonzalez J."/>
            <person name="Henrissat B."/>
            <person name="Kuo A."/>
            <person name="Liang C."/>
            <person name="Lipzen A."/>
            <person name="Lutzoni F."/>
            <person name="Magnuson J."/>
            <person name="Mondo S."/>
            <person name="Nolan M."/>
            <person name="Ohm R."/>
            <person name="Pangilinan J."/>
            <person name="Park H.-J."/>
            <person name="Ramirez L."/>
            <person name="Alfaro M."/>
            <person name="Sun H."/>
            <person name="Tritt A."/>
            <person name="Yoshinaga Y."/>
            <person name="Zwiers L.-H."/>
            <person name="Turgeon B."/>
            <person name="Goodwin S."/>
            <person name="Spatafora J."/>
            <person name="Crous P."/>
            <person name="Grigoriev I."/>
        </authorList>
    </citation>
    <scope>NUCLEOTIDE SEQUENCE</scope>
    <source>
        <strain evidence="9">ATCC 36951</strain>
    </source>
</reference>
<evidence type="ECO:0000256" key="2">
    <source>
        <dbReference type="ARBA" id="ARBA00022723"/>
    </source>
</evidence>
<dbReference type="RefSeq" id="XP_033673493.1">
    <property type="nucleotide sequence ID" value="XM_033811166.1"/>
</dbReference>
<evidence type="ECO:0000256" key="6">
    <source>
        <dbReference type="ARBA" id="ARBA00023242"/>
    </source>
</evidence>
<keyword evidence="4" id="KW-0238">DNA-binding</keyword>
<evidence type="ECO:0000256" key="1">
    <source>
        <dbReference type="ARBA" id="ARBA00004123"/>
    </source>
</evidence>
<dbReference type="EMBL" id="ML993580">
    <property type="protein sequence ID" value="KAF2172604.1"/>
    <property type="molecule type" value="Genomic_DNA"/>
</dbReference>
<proteinExistence type="predicted"/>
<keyword evidence="2" id="KW-0479">Metal-binding</keyword>
<dbReference type="OrthoDB" id="3037908at2759"/>
<evidence type="ECO:0000259" key="8">
    <source>
        <dbReference type="SMART" id="SM00906"/>
    </source>
</evidence>
<dbReference type="InterPro" id="IPR007219">
    <property type="entry name" value="XnlR_reg_dom"/>
</dbReference>
<feature type="compositionally biased region" description="Basic and acidic residues" evidence="7">
    <location>
        <begin position="8"/>
        <end position="18"/>
    </location>
</feature>
<dbReference type="Proteomes" id="UP000799537">
    <property type="component" value="Unassembled WGS sequence"/>
</dbReference>
<comment type="subcellular location">
    <subcellularLocation>
        <location evidence="1">Nucleus</location>
    </subcellularLocation>
</comment>
<dbReference type="GO" id="GO:0000981">
    <property type="term" value="F:DNA-binding transcription factor activity, RNA polymerase II-specific"/>
    <property type="evidence" value="ECO:0007669"/>
    <property type="project" value="InterPro"/>
</dbReference>
<feature type="region of interest" description="Disordered" evidence="7">
    <location>
        <begin position="572"/>
        <end position="594"/>
    </location>
</feature>